<accession>A0ABP0UEA5</accession>
<comment type="similarity">
    <text evidence="1">Belongs to the 'GDSL' lipolytic enzyme family.</text>
</comment>
<dbReference type="PANTHER" id="PTHR22835:SF648">
    <property type="entry name" value="GDSL-LIKE LIPASE"/>
    <property type="match status" value="1"/>
</dbReference>
<evidence type="ECO:0000313" key="6">
    <source>
        <dbReference type="Proteomes" id="UP001497512"/>
    </source>
</evidence>
<gene>
    <name evidence="5" type="ORF">CSSPTR1EN2_LOCUS14815</name>
</gene>
<dbReference type="PROSITE" id="PS01098">
    <property type="entry name" value="LIPASE_GDSL_SER"/>
    <property type="match status" value="1"/>
</dbReference>
<dbReference type="EMBL" id="OZ019895">
    <property type="protein sequence ID" value="CAK9219746.1"/>
    <property type="molecule type" value="Genomic_DNA"/>
</dbReference>
<dbReference type="InterPro" id="IPR036514">
    <property type="entry name" value="SGNH_hydro_sf"/>
</dbReference>
<feature type="chain" id="PRO_5046260333" description="GDSL esterase/lipase" evidence="4">
    <location>
        <begin position="18"/>
        <end position="402"/>
    </location>
</feature>
<dbReference type="InterPro" id="IPR035669">
    <property type="entry name" value="SGNH_plant_lipase-like"/>
</dbReference>
<keyword evidence="6" id="KW-1185">Reference proteome</keyword>
<keyword evidence="2 4" id="KW-0732">Signal</keyword>
<keyword evidence="3" id="KW-0378">Hydrolase</keyword>
<evidence type="ECO:0000256" key="1">
    <source>
        <dbReference type="ARBA" id="ARBA00008668"/>
    </source>
</evidence>
<reference evidence="5" key="1">
    <citation type="submission" date="2024-02" db="EMBL/GenBank/DDBJ databases">
        <authorList>
            <consortium name="ELIXIR-Norway"/>
            <consortium name="Elixir Norway"/>
        </authorList>
    </citation>
    <scope>NUCLEOTIDE SEQUENCE</scope>
</reference>
<dbReference type="CDD" id="cd01837">
    <property type="entry name" value="SGNH_plant_lipase_like"/>
    <property type="match status" value="1"/>
</dbReference>
<name>A0ABP0UEA5_9BRYO</name>
<evidence type="ECO:0000256" key="2">
    <source>
        <dbReference type="ARBA" id="ARBA00022729"/>
    </source>
</evidence>
<dbReference type="InterPro" id="IPR001087">
    <property type="entry name" value="GDSL"/>
</dbReference>
<dbReference type="Proteomes" id="UP001497512">
    <property type="component" value="Chromosome 3"/>
</dbReference>
<dbReference type="Pfam" id="PF00657">
    <property type="entry name" value="Lipase_GDSL"/>
    <property type="match status" value="1"/>
</dbReference>
<dbReference type="InterPro" id="IPR008265">
    <property type="entry name" value="Lipase_GDSL_AS"/>
</dbReference>
<evidence type="ECO:0000313" key="5">
    <source>
        <dbReference type="EMBL" id="CAK9219746.1"/>
    </source>
</evidence>
<sequence length="402" mass="44294">MAHQVLLMQMMSMFGCARCSSDDGNSNIIATLPNCSYPSVYAFGDSMTDTGNGIAGFPDEFISSESDPNGILFPQHAADRYCDGRLLIDFLAFGVRRRPIYAYLRAFAGDFTYGVNFATSGSTARNVSTWDATAKFSTPFSLNFQIQWLRRYKVRLQFYYTQTRVNQSLPSLDALNSSLYVVYSGFQDYMSGFYDDSLTSQQASANVPSVVQAIVAAVQRIYDFGGRDILVVNLPPLGCLPALLTLHPGNSSLEYDEYGCLKKYNQPIEWHNSFLRSSIAALRTTYPDANLYYGNLNAAFYDILKNSTHYGILHPLSACCGHGGVYNYNKVVTCGHMGTVEGMVVAANSSCPNPTAYGSWDGIHPSQAVNRVVATAFLNGRHIEPDGGLNCSPDYSNWYTPN</sequence>
<evidence type="ECO:0008006" key="7">
    <source>
        <dbReference type="Google" id="ProtNLM"/>
    </source>
</evidence>
<feature type="signal peptide" evidence="4">
    <location>
        <begin position="1"/>
        <end position="17"/>
    </location>
</feature>
<dbReference type="SUPFAM" id="SSF52266">
    <property type="entry name" value="SGNH hydrolase"/>
    <property type="match status" value="1"/>
</dbReference>
<organism evidence="5 6">
    <name type="scientific">Sphagnum troendelagicum</name>
    <dbReference type="NCBI Taxonomy" id="128251"/>
    <lineage>
        <taxon>Eukaryota</taxon>
        <taxon>Viridiplantae</taxon>
        <taxon>Streptophyta</taxon>
        <taxon>Embryophyta</taxon>
        <taxon>Bryophyta</taxon>
        <taxon>Sphagnophytina</taxon>
        <taxon>Sphagnopsida</taxon>
        <taxon>Sphagnales</taxon>
        <taxon>Sphagnaceae</taxon>
        <taxon>Sphagnum</taxon>
    </lineage>
</organism>
<dbReference type="Gene3D" id="3.40.50.1110">
    <property type="entry name" value="SGNH hydrolase"/>
    <property type="match status" value="1"/>
</dbReference>
<protein>
    <recommendedName>
        <fullName evidence="7">GDSL esterase/lipase</fullName>
    </recommendedName>
</protein>
<dbReference type="PANTHER" id="PTHR22835">
    <property type="entry name" value="ZINC FINGER FYVE DOMAIN CONTAINING PROTEIN"/>
    <property type="match status" value="1"/>
</dbReference>
<evidence type="ECO:0000256" key="3">
    <source>
        <dbReference type="ARBA" id="ARBA00022801"/>
    </source>
</evidence>
<proteinExistence type="inferred from homology"/>
<evidence type="ECO:0000256" key="4">
    <source>
        <dbReference type="SAM" id="SignalP"/>
    </source>
</evidence>